<proteinExistence type="predicted"/>
<dbReference type="AlphaFoldDB" id="A0A381YKF3"/>
<gene>
    <name evidence="1" type="ORF">METZ01_LOCUS130349</name>
</gene>
<reference evidence="1" key="1">
    <citation type="submission" date="2018-05" db="EMBL/GenBank/DDBJ databases">
        <authorList>
            <person name="Lanie J.A."/>
            <person name="Ng W.-L."/>
            <person name="Kazmierczak K.M."/>
            <person name="Andrzejewski T.M."/>
            <person name="Davidsen T.M."/>
            <person name="Wayne K.J."/>
            <person name="Tettelin H."/>
            <person name="Glass J.I."/>
            <person name="Rusch D."/>
            <person name="Podicherti R."/>
            <person name="Tsui H.-C.T."/>
            <person name="Winkler M.E."/>
        </authorList>
    </citation>
    <scope>NUCLEOTIDE SEQUENCE</scope>
</reference>
<organism evidence="1">
    <name type="scientific">marine metagenome</name>
    <dbReference type="NCBI Taxonomy" id="408172"/>
    <lineage>
        <taxon>unclassified sequences</taxon>
        <taxon>metagenomes</taxon>
        <taxon>ecological metagenomes</taxon>
    </lineage>
</organism>
<name>A0A381YKF3_9ZZZZ</name>
<sequence>MNQYEQLQHVKNVLEVVLNNSTNSTALKWNNSLPIYLVEAALKFVEDIQEKHFTPS</sequence>
<evidence type="ECO:0000313" key="1">
    <source>
        <dbReference type="EMBL" id="SVA77495.1"/>
    </source>
</evidence>
<protein>
    <submittedName>
        <fullName evidence="1">Uncharacterized protein</fullName>
    </submittedName>
</protein>
<dbReference type="EMBL" id="UINC01018447">
    <property type="protein sequence ID" value="SVA77495.1"/>
    <property type="molecule type" value="Genomic_DNA"/>
</dbReference>
<accession>A0A381YKF3</accession>